<dbReference type="OrthoDB" id="1862401at2759"/>
<dbReference type="InterPro" id="IPR023213">
    <property type="entry name" value="CAT-like_dom_sf"/>
</dbReference>
<dbReference type="EMBL" id="JACEFO010002056">
    <property type="protein sequence ID" value="KAF8687433.1"/>
    <property type="molecule type" value="Genomic_DNA"/>
</dbReference>
<dbReference type="GO" id="GO:0016747">
    <property type="term" value="F:acyltransferase activity, transferring groups other than amino-acyl groups"/>
    <property type="evidence" value="ECO:0007669"/>
    <property type="project" value="UniProtKB-ARBA"/>
</dbReference>
<evidence type="ECO:0000313" key="2">
    <source>
        <dbReference type="EMBL" id="KAF8687433.1"/>
    </source>
</evidence>
<gene>
    <name evidence="2" type="ORF">HU200_043125</name>
</gene>
<accession>A0A835B5A2</accession>
<name>A0A835B5A2_9POAL</name>
<dbReference type="InterPro" id="IPR050898">
    <property type="entry name" value="Plant_acyltransferase"/>
</dbReference>
<keyword evidence="3" id="KW-1185">Reference proteome</keyword>
<organism evidence="2 3">
    <name type="scientific">Digitaria exilis</name>
    <dbReference type="NCBI Taxonomy" id="1010633"/>
    <lineage>
        <taxon>Eukaryota</taxon>
        <taxon>Viridiplantae</taxon>
        <taxon>Streptophyta</taxon>
        <taxon>Embryophyta</taxon>
        <taxon>Tracheophyta</taxon>
        <taxon>Spermatophyta</taxon>
        <taxon>Magnoliopsida</taxon>
        <taxon>Liliopsida</taxon>
        <taxon>Poales</taxon>
        <taxon>Poaceae</taxon>
        <taxon>PACMAD clade</taxon>
        <taxon>Panicoideae</taxon>
        <taxon>Panicodae</taxon>
        <taxon>Paniceae</taxon>
        <taxon>Anthephorinae</taxon>
        <taxon>Digitaria</taxon>
    </lineage>
</organism>
<dbReference type="PANTHER" id="PTHR31147:SF61">
    <property type="entry name" value="ACYL TRANSFERASE 15"/>
    <property type="match status" value="1"/>
</dbReference>
<dbReference type="Pfam" id="PF02458">
    <property type="entry name" value="Transferase"/>
    <property type="match status" value="1"/>
</dbReference>
<proteinExistence type="inferred from homology"/>
<evidence type="ECO:0000313" key="3">
    <source>
        <dbReference type="Proteomes" id="UP000636709"/>
    </source>
</evidence>
<dbReference type="Proteomes" id="UP000636709">
    <property type="component" value="Unassembled WGS sequence"/>
</dbReference>
<evidence type="ECO:0000256" key="1">
    <source>
        <dbReference type="ARBA" id="ARBA00009861"/>
    </source>
</evidence>
<dbReference type="AlphaFoldDB" id="A0A835B5A2"/>
<comment type="caution">
    <text evidence="2">The sequence shown here is derived from an EMBL/GenBank/DDBJ whole genome shotgun (WGS) entry which is preliminary data.</text>
</comment>
<reference evidence="2" key="1">
    <citation type="submission" date="2020-07" db="EMBL/GenBank/DDBJ databases">
        <title>Genome sequence and genetic diversity analysis of an under-domesticated orphan crop, white fonio (Digitaria exilis).</title>
        <authorList>
            <person name="Bennetzen J.L."/>
            <person name="Chen S."/>
            <person name="Ma X."/>
            <person name="Wang X."/>
            <person name="Yssel A.E.J."/>
            <person name="Chaluvadi S.R."/>
            <person name="Johnson M."/>
            <person name="Gangashetty P."/>
            <person name="Hamidou F."/>
            <person name="Sanogo M.D."/>
            <person name="Zwaenepoel A."/>
            <person name="Wallace J."/>
            <person name="Van De Peer Y."/>
            <person name="Van Deynze A."/>
        </authorList>
    </citation>
    <scope>NUCLEOTIDE SEQUENCE</scope>
    <source>
        <tissue evidence="2">Leaves</tissue>
    </source>
</reference>
<dbReference type="PANTHER" id="PTHR31147">
    <property type="entry name" value="ACYL TRANSFERASE 4"/>
    <property type="match status" value="1"/>
</dbReference>
<comment type="similarity">
    <text evidence="1">Belongs to the plant acyltransferase family.</text>
</comment>
<sequence>MNNAIKLSSLDRDLEKLSVPALLMFEHPVQDVANTIKRALSRALVHYYPIAGRIVAGANGEVYIRCSGEGVTFVSASMNCALKEVISLDLSRDGRTLLDELVIRQDMGFDPTDPLLMIQVTEFSCGGFILGVTWNHALADGAGIAQFLQAVGELACGFPSPSVVPVRCDGSLHLNSLLQKALMGLDPFQDLVGLEITIPSSLINHIKAEFSRGFTGESCTKFEVASAVLWQCRTRAVMGNPETPAPFSYAVNIRKRVGAKKGYYGNCITGRLVMATSSMVASGDIFHLVKMIKRSKEKIADQFKKIEDSNQQAVGPQMEQLAQLQYNILIVSSWGNLGFDEIDFGMSAPLSLSSWLPTCETYVFCPFGNVVRSFGQDIFRIPVRRMSVLELDIATGQHVYGAVVLELLERYTSIQKLRMIGEDHEADDLLKVILKSTLMFERVNYFSRNVSPESCTGYEEILNMLETHPSMQFDIDY</sequence>
<dbReference type="Gene3D" id="3.30.559.10">
    <property type="entry name" value="Chloramphenicol acetyltransferase-like domain"/>
    <property type="match status" value="2"/>
</dbReference>
<protein>
    <submittedName>
        <fullName evidence="2">Uncharacterized protein</fullName>
    </submittedName>
</protein>